<keyword evidence="7 9" id="KW-0793">Thylakoid</keyword>
<dbReference type="Proteomes" id="UP000062645">
    <property type="component" value="Chromosome"/>
</dbReference>
<accession>A0A0M4T3W4</accession>
<feature type="transmembrane region" description="Helical" evidence="9">
    <location>
        <begin position="16"/>
        <end position="35"/>
    </location>
</feature>
<keyword evidence="4 9" id="KW-0812">Transmembrane</keyword>
<feature type="transmembrane region" description="Helical" evidence="9">
    <location>
        <begin position="56"/>
        <end position="80"/>
    </location>
</feature>
<dbReference type="GO" id="GO:0009522">
    <property type="term" value="C:photosystem I"/>
    <property type="evidence" value="ECO:0007669"/>
    <property type="project" value="UniProtKB-KW"/>
</dbReference>
<gene>
    <name evidence="9" type="primary">psaK</name>
    <name evidence="10" type="ORF">ACX27_19335</name>
</gene>
<evidence type="ECO:0000256" key="5">
    <source>
        <dbReference type="ARBA" id="ARBA00022836"/>
    </source>
</evidence>
<dbReference type="Gene3D" id="1.20.860.20">
    <property type="entry name" value="Photosystem I PsaK, reaction centre"/>
    <property type="match status" value="1"/>
</dbReference>
<keyword evidence="3 9" id="KW-0602">Photosynthesis</keyword>
<dbReference type="InterPro" id="IPR035982">
    <property type="entry name" value="PSI_centre_PsaK_sf"/>
</dbReference>
<evidence type="ECO:0000313" key="10">
    <source>
        <dbReference type="EMBL" id="ALF54508.1"/>
    </source>
</evidence>
<evidence type="ECO:0000256" key="8">
    <source>
        <dbReference type="ARBA" id="ARBA00023136"/>
    </source>
</evidence>
<reference evidence="10 11" key="2">
    <citation type="journal article" date="2016" name="Genome Announc.">
        <title>Draft Genome Sequence of the N2-Fixing Cyanobacterium Nostoc piscinale CENA21, Isolated from the Brazilian Amazon Floodplain.</title>
        <authorList>
            <person name="Leao T."/>
            <person name="Guimaraes P.I."/>
            <person name="de Melo A.G."/>
            <person name="Ramos R.T."/>
            <person name="Leao P.N."/>
            <person name="Silva A."/>
            <person name="Fiore M.F."/>
            <person name="Schneider M.P."/>
        </authorList>
    </citation>
    <scope>NUCLEOTIDE SEQUENCE [LARGE SCALE GENOMIC DNA]</scope>
    <source>
        <strain evidence="10 11">CENA21</strain>
    </source>
</reference>
<comment type="subcellular location">
    <subcellularLocation>
        <location evidence="9">Cellular thylakoid membrane</location>
        <topology evidence="9">Multi-pass membrane protein</topology>
    </subcellularLocation>
    <subcellularLocation>
        <location evidence="1">Membrane</location>
        <topology evidence="1">Multi-pass membrane protein</topology>
    </subcellularLocation>
</comment>
<dbReference type="InterPro" id="IPR037101">
    <property type="entry name" value="PSI_PsaK_bact"/>
</dbReference>
<dbReference type="OrthoDB" id="561382at2"/>
<keyword evidence="6 9" id="KW-1133">Transmembrane helix</keyword>
<reference evidence="11" key="1">
    <citation type="submission" date="2015-07" db="EMBL/GenBank/DDBJ databases">
        <title>Genome Of Nitrogen-Fixing Cyanobacterium Nostoc piscinale CENA21 From Solimoes/Amazon River Floodplain Sediments And Comparative Genomics To Uncover Biosynthetic Natural Products Potential.</title>
        <authorList>
            <person name="Leao T.F."/>
            <person name="Leao P.N."/>
            <person name="Guimaraes P.I."/>
            <person name="de Melo A.G.C."/>
            <person name="Ramos R.T.J."/>
            <person name="Silva A."/>
            <person name="Fiore M.F."/>
            <person name="Schneider M.P.C."/>
        </authorList>
    </citation>
    <scope>NUCLEOTIDE SEQUENCE [LARGE SCALE GENOMIC DNA]</scope>
    <source>
        <strain evidence="11">CENA21</strain>
    </source>
</reference>
<evidence type="ECO:0000256" key="9">
    <source>
        <dbReference type="HAMAP-Rule" id="MF_00474"/>
    </source>
</evidence>
<dbReference type="NCBIfam" id="TIGR03049">
    <property type="entry name" value="PS_I_psaK"/>
    <property type="match status" value="1"/>
</dbReference>
<organism evidence="10 11">
    <name type="scientific">Nostoc piscinale CENA21</name>
    <dbReference type="NCBI Taxonomy" id="224013"/>
    <lineage>
        <taxon>Bacteria</taxon>
        <taxon>Bacillati</taxon>
        <taxon>Cyanobacteriota</taxon>
        <taxon>Cyanophyceae</taxon>
        <taxon>Nostocales</taxon>
        <taxon>Nostocaceae</taxon>
        <taxon>Nostoc</taxon>
    </lineage>
</organism>
<evidence type="ECO:0000256" key="3">
    <source>
        <dbReference type="ARBA" id="ARBA00022531"/>
    </source>
</evidence>
<sequence>MLTSTLLAAATAPLQWSPAIGLIMIVANIIAIAFGKSSIKYPSSEPALPESKFFGGFGLPALLATTAFGHILGVGIILGLHNLGRF</sequence>
<dbReference type="STRING" id="224013.ACX27_19335"/>
<dbReference type="PATRIC" id="fig|224013.5.peg.4622"/>
<dbReference type="Pfam" id="PF01241">
    <property type="entry name" value="PSI_PSAK"/>
    <property type="match status" value="1"/>
</dbReference>
<name>A0A0M4T3W4_9NOSO</name>
<keyword evidence="11" id="KW-1185">Reference proteome</keyword>
<keyword evidence="8 9" id="KW-0472">Membrane</keyword>
<evidence type="ECO:0000256" key="4">
    <source>
        <dbReference type="ARBA" id="ARBA00022692"/>
    </source>
</evidence>
<dbReference type="KEGG" id="npz:ACX27_19335"/>
<dbReference type="InterPro" id="IPR000549">
    <property type="entry name" value="PSI_PsaG/PsaK"/>
</dbReference>
<dbReference type="EMBL" id="CP012036">
    <property type="protein sequence ID" value="ALF54508.1"/>
    <property type="molecule type" value="Genomic_DNA"/>
</dbReference>
<evidence type="ECO:0000256" key="1">
    <source>
        <dbReference type="ARBA" id="ARBA00004141"/>
    </source>
</evidence>
<dbReference type="SUPFAM" id="SSF81563">
    <property type="entry name" value="Photosystem I reaction center subunit X, PsaK"/>
    <property type="match status" value="1"/>
</dbReference>
<proteinExistence type="inferred from homology"/>
<dbReference type="RefSeq" id="WP_062295039.1">
    <property type="nucleotide sequence ID" value="NZ_CP012036.1"/>
</dbReference>
<evidence type="ECO:0000256" key="6">
    <source>
        <dbReference type="ARBA" id="ARBA00022989"/>
    </source>
</evidence>
<dbReference type="AlphaFoldDB" id="A0A0M4T3W4"/>
<keyword evidence="5 9" id="KW-0603">Photosystem I</keyword>
<evidence type="ECO:0000256" key="7">
    <source>
        <dbReference type="ARBA" id="ARBA00023078"/>
    </source>
</evidence>
<evidence type="ECO:0000256" key="2">
    <source>
        <dbReference type="ARBA" id="ARBA00006458"/>
    </source>
</evidence>
<dbReference type="GO" id="GO:0031676">
    <property type="term" value="C:plasma membrane-derived thylakoid membrane"/>
    <property type="evidence" value="ECO:0007669"/>
    <property type="project" value="UniProtKB-SubCell"/>
</dbReference>
<dbReference type="PROSITE" id="PS01026">
    <property type="entry name" value="PHOTOSYSTEM_I_PSAGK"/>
    <property type="match status" value="1"/>
</dbReference>
<comment type="similarity">
    <text evidence="2 9">Belongs to the PsaG/PsaK family.</text>
</comment>
<evidence type="ECO:0000313" key="11">
    <source>
        <dbReference type="Proteomes" id="UP000062645"/>
    </source>
</evidence>
<dbReference type="GO" id="GO:0015979">
    <property type="term" value="P:photosynthesis"/>
    <property type="evidence" value="ECO:0007669"/>
    <property type="project" value="UniProtKB-UniRule"/>
</dbReference>
<dbReference type="InterPro" id="IPR017492">
    <property type="entry name" value="PSI_PsaK"/>
</dbReference>
<protein>
    <recommendedName>
        <fullName evidence="9">Photosystem I reaction center subunit PsaK</fullName>
    </recommendedName>
    <alternativeName>
        <fullName evidence="9">Photosystem I subunit X</fullName>
    </alternativeName>
</protein>
<dbReference type="HAMAP" id="MF_00474">
    <property type="entry name" value="PSI_PsaK"/>
    <property type="match status" value="1"/>
</dbReference>